<dbReference type="Proteomes" id="UP001595987">
    <property type="component" value="Unassembled WGS sequence"/>
</dbReference>
<dbReference type="InterPro" id="IPR006027">
    <property type="entry name" value="NusB_RsmB_TIM44"/>
</dbReference>
<dbReference type="RefSeq" id="WP_213534341.1">
    <property type="nucleotide sequence ID" value="NZ_BOVQ01000003.1"/>
</dbReference>
<dbReference type="InterPro" id="IPR035926">
    <property type="entry name" value="NusB-like_sf"/>
</dbReference>
<gene>
    <name evidence="7" type="primary">nusB</name>
    <name evidence="7" type="ORF">ACFO26_00985</name>
</gene>
<dbReference type="NCBIfam" id="TIGR01951">
    <property type="entry name" value="nusB"/>
    <property type="match status" value="1"/>
</dbReference>
<dbReference type="SUPFAM" id="SSF48013">
    <property type="entry name" value="NusB-like"/>
    <property type="match status" value="1"/>
</dbReference>
<dbReference type="PANTHER" id="PTHR11078">
    <property type="entry name" value="N UTILIZATION SUBSTANCE PROTEIN B-RELATED"/>
    <property type="match status" value="1"/>
</dbReference>
<comment type="similarity">
    <text evidence="1">Belongs to the NusB family.</text>
</comment>
<accession>A0ABV9JAF1</accession>
<keyword evidence="2" id="KW-0889">Transcription antitermination</keyword>
<keyword evidence="5" id="KW-0804">Transcription</keyword>
<dbReference type="Pfam" id="PF01029">
    <property type="entry name" value="NusB"/>
    <property type="match status" value="1"/>
</dbReference>
<protein>
    <submittedName>
        <fullName evidence="7">Transcription antitermination factor NusB</fullName>
    </submittedName>
</protein>
<evidence type="ECO:0000313" key="7">
    <source>
        <dbReference type="EMBL" id="MFC4651483.1"/>
    </source>
</evidence>
<organism evidence="7 8">
    <name type="scientific">Lactococcus nasutitermitis</name>
    <dbReference type="NCBI Taxonomy" id="1652957"/>
    <lineage>
        <taxon>Bacteria</taxon>
        <taxon>Bacillati</taxon>
        <taxon>Bacillota</taxon>
        <taxon>Bacilli</taxon>
        <taxon>Lactobacillales</taxon>
        <taxon>Streptococcaceae</taxon>
        <taxon>Lactococcus</taxon>
    </lineage>
</organism>
<dbReference type="PANTHER" id="PTHR11078:SF3">
    <property type="entry name" value="ANTITERMINATION NUSB DOMAIN-CONTAINING PROTEIN"/>
    <property type="match status" value="1"/>
</dbReference>
<dbReference type="InterPro" id="IPR011605">
    <property type="entry name" value="NusB_fam"/>
</dbReference>
<evidence type="ECO:0000259" key="6">
    <source>
        <dbReference type="Pfam" id="PF01029"/>
    </source>
</evidence>
<keyword evidence="8" id="KW-1185">Reference proteome</keyword>
<evidence type="ECO:0000256" key="4">
    <source>
        <dbReference type="ARBA" id="ARBA00023015"/>
    </source>
</evidence>
<sequence length="325" mass="37450">MPKKLTQHEIRQRAVQTLFAYTTQHSMSETLVKDFQENVKKLEIAITRPPRFDVAFQDDRIIIRDFPKSITTSLKNLSEIYEILSVEDIEKTAVAKALLFIRDFGSHTKKMREEEAIELYQGVFNNLNLVRLFSIEFEEEATAPKVLELLRKIPKNATNEEAHSLFLEVFSRIHESILEKYSSDIFTALTLPDELHKELAKAEQKLQAESEKILENSIDFALNYDNEEAENREVPTYFTTVIDGILSKKSILEATISEHLAKNWSFNRLTLVEQLVLSIGTYEILFTETPDIVATNEAIELAKDFSDEKSSKFINGILTHFIKQD</sequence>
<feature type="domain" description="NusB/RsmB/TIM44" evidence="6">
    <location>
        <begin position="205"/>
        <end position="323"/>
    </location>
</feature>
<evidence type="ECO:0000313" key="8">
    <source>
        <dbReference type="Proteomes" id="UP001595987"/>
    </source>
</evidence>
<dbReference type="Gene3D" id="1.10.940.10">
    <property type="entry name" value="NusB-like"/>
    <property type="match status" value="1"/>
</dbReference>
<evidence type="ECO:0000256" key="1">
    <source>
        <dbReference type="ARBA" id="ARBA00005952"/>
    </source>
</evidence>
<evidence type="ECO:0000256" key="3">
    <source>
        <dbReference type="ARBA" id="ARBA00022884"/>
    </source>
</evidence>
<reference evidence="8" key="1">
    <citation type="journal article" date="2019" name="Int. J. Syst. Evol. Microbiol.">
        <title>The Global Catalogue of Microorganisms (GCM) 10K type strain sequencing project: providing services to taxonomists for standard genome sequencing and annotation.</title>
        <authorList>
            <consortium name="The Broad Institute Genomics Platform"/>
            <consortium name="The Broad Institute Genome Sequencing Center for Infectious Disease"/>
            <person name="Wu L."/>
            <person name="Ma J."/>
        </authorList>
    </citation>
    <scope>NUCLEOTIDE SEQUENCE [LARGE SCALE GENOMIC DNA]</scope>
    <source>
        <strain evidence="8">CCUG 63287</strain>
    </source>
</reference>
<keyword evidence="4" id="KW-0805">Transcription regulation</keyword>
<evidence type="ECO:0000256" key="2">
    <source>
        <dbReference type="ARBA" id="ARBA00022814"/>
    </source>
</evidence>
<dbReference type="EMBL" id="JBHSGD010000001">
    <property type="protein sequence ID" value="MFC4651483.1"/>
    <property type="molecule type" value="Genomic_DNA"/>
</dbReference>
<proteinExistence type="inferred from homology"/>
<evidence type="ECO:0000256" key="5">
    <source>
        <dbReference type="ARBA" id="ARBA00023163"/>
    </source>
</evidence>
<keyword evidence="3" id="KW-0694">RNA-binding</keyword>
<comment type="caution">
    <text evidence="7">The sequence shown here is derived from an EMBL/GenBank/DDBJ whole genome shotgun (WGS) entry which is preliminary data.</text>
</comment>
<name>A0ABV9JAF1_9LACT</name>